<feature type="compositionally biased region" description="Polar residues" evidence="1">
    <location>
        <begin position="26"/>
        <end position="41"/>
    </location>
</feature>
<dbReference type="EMBL" id="HBUF01119438">
    <property type="protein sequence ID" value="CAG6641838.1"/>
    <property type="molecule type" value="Transcribed_RNA"/>
</dbReference>
<name>A0A8D8W104_9HEMI</name>
<evidence type="ECO:0000313" key="2">
    <source>
        <dbReference type="EMBL" id="CAG6641838.1"/>
    </source>
</evidence>
<feature type="compositionally biased region" description="Low complexity" evidence="1">
    <location>
        <begin position="78"/>
        <end position="98"/>
    </location>
</feature>
<sequence>MKKSATSNYAGFIAIDKESKKLSPASVKSSRATSDTVNTVRIDQKSKRNNADNAGNTRKPGAKAELLRTQSKRSPASSTKSPTRGNTTTPTRKPTPSSASEKTKEPGGGGGGTPASGRSIRSAGNGTPKTSNNLNGNRKSVYKFEDLID</sequence>
<feature type="compositionally biased region" description="Polar residues" evidence="1">
    <location>
        <begin position="68"/>
        <end position="77"/>
    </location>
</feature>
<organism evidence="2">
    <name type="scientific">Cacopsylla melanoneura</name>
    <dbReference type="NCBI Taxonomy" id="428564"/>
    <lineage>
        <taxon>Eukaryota</taxon>
        <taxon>Metazoa</taxon>
        <taxon>Ecdysozoa</taxon>
        <taxon>Arthropoda</taxon>
        <taxon>Hexapoda</taxon>
        <taxon>Insecta</taxon>
        <taxon>Pterygota</taxon>
        <taxon>Neoptera</taxon>
        <taxon>Paraneoptera</taxon>
        <taxon>Hemiptera</taxon>
        <taxon>Sternorrhyncha</taxon>
        <taxon>Psylloidea</taxon>
        <taxon>Psyllidae</taxon>
        <taxon>Psyllinae</taxon>
        <taxon>Cacopsylla</taxon>
    </lineage>
</organism>
<reference evidence="2" key="1">
    <citation type="submission" date="2021-05" db="EMBL/GenBank/DDBJ databases">
        <authorList>
            <person name="Alioto T."/>
            <person name="Alioto T."/>
            <person name="Gomez Garrido J."/>
        </authorList>
    </citation>
    <scope>NUCLEOTIDE SEQUENCE</scope>
</reference>
<accession>A0A8D8W104</accession>
<evidence type="ECO:0000256" key="1">
    <source>
        <dbReference type="SAM" id="MobiDB-lite"/>
    </source>
</evidence>
<feature type="compositionally biased region" description="Polar residues" evidence="1">
    <location>
        <begin position="122"/>
        <end position="138"/>
    </location>
</feature>
<protein>
    <submittedName>
        <fullName evidence="2">Uncharacterized protein</fullName>
    </submittedName>
</protein>
<dbReference type="AlphaFoldDB" id="A0A8D8W104"/>
<feature type="region of interest" description="Disordered" evidence="1">
    <location>
        <begin position="1"/>
        <end position="149"/>
    </location>
</feature>
<proteinExistence type="predicted"/>